<dbReference type="Pfam" id="PF03186">
    <property type="entry name" value="CobD_Cbib"/>
    <property type="match status" value="1"/>
</dbReference>
<dbReference type="GO" id="GO:0048472">
    <property type="term" value="F:threonine-phosphate decarboxylase activity"/>
    <property type="evidence" value="ECO:0007669"/>
    <property type="project" value="InterPro"/>
</dbReference>
<dbReference type="Proteomes" id="UP000184608">
    <property type="component" value="Unassembled WGS sequence"/>
</dbReference>
<proteinExistence type="inferred from homology"/>
<dbReference type="NCBIfam" id="TIGR00380">
    <property type="entry name" value="cobal_cbiB"/>
    <property type="match status" value="1"/>
</dbReference>
<keyword evidence="11" id="KW-1185">Reference proteome</keyword>
<evidence type="ECO:0000313" key="10">
    <source>
        <dbReference type="EMBL" id="SHI33885.1"/>
    </source>
</evidence>
<dbReference type="RefSeq" id="WP_217653328.1">
    <property type="nucleotide sequence ID" value="NZ_FQXZ01000039.1"/>
</dbReference>
<gene>
    <name evidence="9" type="primary">cobD</name>
    <name evidence="10" type="ORF">VA7868_03535</name>
</gene>
<dbReference type="STRING" id="1216006.VA7868_03535"/>
<comment type="caution">
    <text evidence="9">Lacks conserved residue(s) required for the propagation of feature annotation.</text>
</comment>
<evidence type="ECO:0000256" key="8">
    <source>
        <dbReference type="ARBA" id="ARBA00023136"/>
    </source>
</evidence>
<keyword evidence="8 9" id="KW-0472">Membrane</keyword>
<evidence type="ECO:0000256" key="7">
    <source>
        <dbReference type="ARBA" id="ARBA00022989"/>
    </source>
</evidence>
<reference evidence="10 11" key="1">
    <citation type="submission" date="2016-11" db="EMBL/GenBank/DDBJ databases">
        <authorList>
            <person name="Jaros S."/>
            <person name="Januszkiewicz K."/>
            <person name="Wedrychowicz H."/>
        </authorList>
    </citation>
    <scope>NUCLEOTIDE SEQUENCE [LARGE SCALE GENOMIC DNA]</scope>
    <source>
        <strain evidence="10 11">CECT 7868</strain>
    </source>
</reference>
<evidence type="ECO:0000256" key="9">
    <source>
        <dbReference type="HAMAP-Rule" id="MF_00024"/>
    </source>
</evidence>
<feature type="transmembrane region" description="Helical" evidence="9">
    <location>
        <begin position="167"/>
        <end position="188"/>
    </location>
</feature>
<feature type="transmembrane region" description="Helical" evidence="9">
    <location>
        <begin position="6"/>
        <end position="26"/>
    </location>
</feature>
<dbReference type="AlphaFoldDB" id="A0A1M6ABP9"/>
<dbReference type="HAMAP" id="MF_00024">
    <property type="entry name" value="CobD_CbiB"/>
    <property type="match status" value="1"/>
</dbReference>
<feature type="transmembrane region" description="Helical" evidence="9">
    <location>
        <begin position="66"/>
        <end position="88"/>
    </location>
</feature>
<dbReference type="PANTHER" id="PTHR34308:SF1">
    <property type="entry name" value="COBALAMIN BIOSYNTHESIS PROTEIN CBIB"/>
    <property type="match status" value="1"/>
</dbReference>
<dbReference type="GO" id="GO:0009236">
    <property type="term" value="P:cobalamin biosynthetic process"/>
    <property type="evidence" value="ECO:0007669"/>
    <property type="project" value="UniProtKB-UniRule"/>
</dbReference>
<protein>
    <recommendedName>
        <fullName evidence="9">Cobalamin biosynthesis protein CobD</fullName>
    </recommendedName>
</protein>
<keyword evidence="4 9" id="KW-1003">Cell membrane</keyword>
<dbReference type="UniPathway" id="UPA00148"/>
<comment type="similarity">
    <text evidence="3 9">Belongs to the CobD/CbiB family.</text>
</comment>
<evidence type="ECO:0000256" key="4">
    <source>
        <dbReference type="ARBA" id="ARBA00022475"/>
    </source>
</evidence>
<comment type="pathway">
    <text evidence="2 9">Cofactor biosynthesis; adenosylcobalamin biosynthesis.</text>
</comment>
<evidence type="ECO:0000256" key="6">
    <source>
        <dbReference type="ARBA" id="ARBA00022692"/>
    </source>
</evidence>
<keyword evidence="7 9" id="KW-1133">Transmembrane helix</keyword>
<evidence type="ECO:0000256" key="5">
    <source>
        <dbReference type="ARBA" id="ARBA00022573"/>
    </source>
</evidence>
<evidence type="ECO:0000256" key="2">
    <source>
        <dbReference type="ARBA" id="ARBA00004953"/>
    </source>
</evidence>
<dbReference type="EMBL" id="FQXZ01000039">
    <property type="protein sequence ID" value="SHI33885.1"/>
    <property type="molecule type" value="Genomic_DNA"/>
</dbReference>
<keyword evidence="6 9" id="KW-0812">Transmembrane</keyword>
<organism evidence="10 11">
    <name type="scientific">Vibrio aerogenes CECT 7868</name>
    <dbReference type="NCBI Taxonomy" id="1216006"/>
    <lineage>
        <taxon>Bacteria</taxon>
        <taxon>Pseudomonadati</taxon>
        <taxon>Pseudomonadota</taxon>
        <taxon>Gammaproteobacteria</taxon>
        <taxon>Vibrionales</taxon>
        <taxon>Vibrionaceae</taxon>
        <taxon>Vibrio</taxon>
    </lineage>
</organism>
<sequence length="322" mass="35332">MLHELFTGTMPGLLAGAWLLIGALWLDKWLGEPRRFHPLAGFGNLVQRIEAFCRGMPGLSEKQQGVLGWLLAVVPVVLITVFLVALAWRLSPVVWFGLNAVILYVTIGGRSLIEHAEYIYQPLQAGEIERAREQVSMIVSRNTENMQEKDMVSAAIESVLENGNDAVFAPVIWFLIAGAPGAVLFRLVNTLDAMWGYKNEKYLHFGFFSAKIDDFLAWLPARITALIYAFQGSFSHAMDCWRTQAKACSSPNGGVVMTTGAGALNVTIGGPAYYHGVLHEKQPMGVGPYATAEAIPRANRLVERGSFALSYLWLACVLAGLF</sequence>
<dbReference type="GO" id="GO:0005886">
    <property type="term" value="C:plasma membrane"/>
    <property type="evidence" value="ECO:0007669"/>
    <property type="project" value="UniProtKB-SubCell"/>
</dbReference>
<evidence type="ECO:0000256" key="1">
    <source>
        <dbReference type="ARBA" id="ARBA00004651"/>
    </source>
</evidence>
<dbReference type="PANTHER" id="PTHR34308">
    <property type="entry name" value="COBALAMIN BIOSYNTHESIS PROTEIN CBIB"/>
    <property type="match status" value="1"/>
</dbReference>
<dbReference type="GO" id="GO:0015420">
    <property type="term" value="F:ABC-type vitamin B12 transporter activity"/>
    <property type="evidence" value="ECO:0007669"/>
    <property type="project" value="UniProtKB-UniRule"/>
</dbReference>
<dbReference type="InterPro" id="IPR004485">
    <property type="entry name" value="Cobalamin_biosynth_CobD/CbiB"/>
</dbReference>
<evidence type="ECO:0000313" key="11">
    <source>
        <dbReference type="Proteomes" id="UP000184608"/>
    </source>
</evidence>
<comment type="subcellular location">
    <subcellularLocation>
        <location evidence="1 9">Cell membrane</location>
        <topology evidence="1 9">Multi-pass membrane protein</topology>
    </subcellularLocation>
</comment>
<name>A0A1M6ABP9_9VIBR</name>
<keyword evidence="5 9" id="KW-0169">Cobalamin biosynthesis</keyword>
<accession>A0A1M6ABP9</accession>
<comment type="function">
    <text evidence="9">Converts cobyric acid to cobinamide by the addition of aminopropanol on the F carboxylic group.</text>
</comment>
<evidence type="ECO:0000256" key="3">
    <source>
        <dbReference type="ARBA" id="ARBA00006263"/>
    </source>
</evidence>